<dbReference type="GeneID" id="1454426"/>
<name>A0A157T1F8_SACSO</name>
<dbReference type="OrthoDB" id="44244at2157"/>
<dbReference type="RefSeq" id="WP_010923384.1">
    <property type="nucleotide sequence ID" value="NZ_LT549890.1"/>
</dbReference>
<dbReference type="EMBL" id="LT549890">
    <property type="protein sequence ID" value="SAI85089.1"/>
    <property type="molecule type" value="Genomic_DNA"/>
</dbReference>
<accession>A0A157T1F8</accession>
<dbReference type="PATRIC" id="fig|2287.9.peg.1591"/>
<evidence type="ECO:0000313" key="1">
    <source>
        <dbReference type="EMBL" id="SAI85089.1"/>
    </source>
</evidence>
<reference evidence="2" key="1">
    <citation type="submission" date="2016-04" db="EMBL/GenBank/DDBJ databases">
        <authorList>
            <person name="Shah S.A."/>
            <person name="Garrett R.A."/>
        </authorList>
    </citation>
    <scope>NUCLEOTIDE SEQUENCE [LARGE SCALE GENOMIC DNA]</scope>
    <source>
        <strain evidence="2">ATCC 35091 / DSM 1616 / JCM 8930 / NBRC 15331 / P1</strain>
    </source>
</reference>
<dbReference type="Proteomes" id="UP000076770">
    <property type="component" value="Chromosome i"/>
</dbReference>
<evidence type="ECO:0000313" key="2">
    <source>
        <dbReference type="Proteomes" id="UP000076770"/>
    </source>
</evidence>
<protein>
    <submittedName>
        <fullName evidence="1">Uncharacterized protein</fullName>
    </submittedName>
</protein>
<dbReference type="AlphaFoldDB" id="A0A157T1F8"/>
<sequence>MMSTSGFYQRSRRAIIYETDSLFRYTTEAELKFVIEKGVIMSYNPKGTYLTNLFTDDPNVAVKMLALSKLPRYRIGPISMSKKLFSKVKYVGIVTPKGKSRGGAKEYVFTDPIIIDVENLYVYDFKDRRTYTIRLPSIH</sequence>
<proteinExistence type="predicted"/>
<organism evidence="1 2">
    <name type="scientific">Saccharolobus solfataricus</name>
    <name type="common">Sulfolobus solfataricus</name>
    <dbReference type="NCBI Taxonomy" id="2287"/>
    <lineage>
        <taxon>Archaea</taxon>
        <taxon>Thermoproteota</taxon>
        <taxon>Thermoprotei</taxon>
        <taxon>Sulfolobales</taxon>
        <taxon>Sulfolobaceae</taxon>
        <taxon>Saccharolobus</taxon>
    </lineage>
</organism>
<gene>
    <name evidence="1" type="ORF">SSOP1_1535</name>
</gene>